<evidence type="ECO:0000313" key="7">
    <source>
        <dbReference type="EMBL" id="SVA51467.1"/>
    </source>
</evidence>
<dbReference type="EMBL" id="UINC01011697">
    <property type="protein sequence ID" value="SVA51467.1"/>
    <property type="molecule type" value="Genomic_DNA"/>
</dbReference>
<evidence type="ECO:0000256" key="5">
    <source>
        <dbReference type="ARBA" id="ARBA00023136"/>
    </source>
</evidence>
<dbReference type="GO" id="GO:0043190">
    <property type="term" value="C:ATP-binding cassette (ABC) transporter complex"/>
    <property type="evidence" value="ECO:0007669"/>
    <property type="project" value="TreeGrafter"/>
</dbReference>
<evidence type="ECO:0000256" key="2">
    <source>
        <dbReference type="ARBA" id="ARBA00022475"/>
    </source>
</evidence>
<reference evidence="7" key="1">
    <citation type="submission" date="2018-05" db="EMBL/GenBank/DDBJ databases">
        <authorList>
            <person name="Lanie J.A."/>
            <person name="Ng W.-L."/>
            <person name="Kazmierczak K.M."/>
            <person name="Andrzejewski T.M."/>
            <person name="Davidsen T.M."/>
            <person name="Wayne K.J."/>
            <person name="Tettelin H."/>
            <person name="Glass J.I."/>
            <person name="Rusch D."/>
            <person name="Podicherti R."/>
            <person name="Tsui H.-C.T."/>
            <person name="Winkler M.E."/>
        </authorList>
    </citation>
    <scope>NUCLEOTIDE SEQUENCE</scope>
</reference>
<organism evidence="7">
    <name type="scientific">marine metagenome</name>
    <dbReference type="NCBI Taxonomy" id="408172"/>
    <lineage>
        <taxon>unclassified sequences</taxon>
        <taxon>metagenomes</taxon>
        <taxon>ecological metagenomes</taxon>
    </lineage>
</organism>
<dbReference type="Pfam" id="PF03739">
    <property type="entry name" value="LptF_LptG"/>
    <property type="match status" value="1"/>
</dbReference>
<feature type="transmembrane region" description="Helical" evidence="6">
    <location>
        <begin position="97"/>
        <end position="118"/>
    </location>
</feature>
<evidence type="ECO:0000256" key="1">
    <source>
        <dbReference type="ARBA" id="ARBA00004651"/>
    </source>
</evidence>
<keyword evidence="4 6" id="KW-1133">Transmembrane helix</keyword>
<protein>
    <recommendedName>
        <fullName evidence="8">YjgP/YjgQ family permease</fullName>
    </recommendedName>
</protein>
<feature type="transmembrane region" description="Helical" evidence="6">
    <location>
        <begin position="54"/>
        <end position="76"/>
    </location>
</feature>
<keyword evidence="2" id="KW-1003">Cell membrane</keyword>
<dbReference type="AlphaFoldDB" id="A0A381WHP6"/>
<dbReference type="PANTHER" id="PTHR33529:SF6">
    <property type="entry name" value="YJGP_YJGQ FAMILY PERMEASE"/>
    <property type="match status" value="1"/>
</dbReference>
<keyword evidence="3 6" id="KW-0812">Transmembrane</keyword>
<feature type="transmembrane region" description="Helical" evidence="6">
    <location>
        <begin position="279"/>
        <end position="300"/>
    </location>
</feature>
<evidence type="ECO:0000256" key="6">
    <source>
        <dbReference type="SAM" id="Phobius"/>
    </source>
</evidence>
<evidence type="ECO:0008006" key="8">
    <source>
        <dbReference type="Google" id="ProtNLM"/>
    </source>
</evidence>
<sequence>MLYKLDRYLLKQFFAILGLSILGFVTIFLIVDLIENLDRFIDNGVPGKIIINYYIYSIPWFISVALPMSMLISTVFGVGMLVKRNEWTAMKSSGISLYRLSTPLLLIGMMISMLSFILDNQLVSWGNEKRFTIDRDYVKKRSRHKVKNTLKNIFLQKNKTIHIGMEKYNIKKMSGNVLTWVDLGTDIIKQRIDARKIMYLDDSLTWKISNYSIRNFHNGIEASVYFSEGDTLIDLRFTPEDIDRQARSPDELNYYELTSRISELKNNGVKTVRWEVTRYLKISFALTNFIVVLCGIPLVVFREKNSLSFGIGMSVFVIFGYYAFIKFGQSMGFNGQLAPIFSAWLGNIVFFIGGIILLVRARK</sequence>
<evidence type="ECO:0000256" key="3">
    <source>
        <dbReference type="ARBA" id="ARBA00022692"/>
    </source>
</evidence>
<keyword evidence="5 6" id="KW-0472">Membrane</keyword>
<feature type="transmembrane region" description="Helical" evidence="6">
    <location>
        <begin position="307"/>
        <end position="325"/>
    </location>
</feature>
<dbReference type="GO" id="GO:0015920">
    <property type="term" value="P:lipopolysaccharide transport"/>
    <property type="evidence" value="ECO:0007669"/>
    <property type="project" value="TreeGrafter"/>
</dbReference>
<proteinExistence type="predicted"/>
<comment type="subcellular location">
    <subcellularLocation>
        <location evidence="1">Cell membrane</location>
        <topology evidence="1">Multi-pass membrane protein</topology>
    </subcellularLocation>
</comment>
<evidence type="ECO:0000256" key="4">
    <source>
        <dbReference type="ARBA" id="ARBA00022989"/>
    </source>
</evidence>
<accession>A0A381WHP6</accession>
<gene>
    <name evidence="7" type="ORF">METZ01_LOCUS104321</name>
</gene>
<feature type="transmembrane region" description="Helical" evidence="6">
    <location>
        <begin position="337"/>
        <end position="359"/>
    </location>
</feature>
<name>A0A381WHP6_9ZZZZ</name>
<dbReference type="InterPro" id="IPR005495">
    <property type="entry name" value="LptG/LptF_permease"/>
</dbReference>
<dbReference type="PANTHER" id="PTHR33529">
    <property type="entry name" value="SLR0882 PROTEIN-RELATED"/>
    <property type="match status" value="1"/>
</dbReference>
<feature type="transmembrane region" description="Helical" evidence="6">
    <location>
        <begin position="12"/>
        <end position="34"/>
    </location>
</feature>